<keyword evidence="2" id="KW-1185">Reference proteome</keyword>
<accession>A0A9Q0BPJ0</accession>
<reference evidence="1" key="1">
    <citation type="journal article" date="2023" name="Genome Biol. Evol.">
        <title>Long-read-based Genome Assembly of Drosophila gunungcola Reveals Fewer Chemosensory Genes in Flower-breeding Species.</title>
        <authorList>
            <person name="Negi A."/>
            <person name="Liao B.Y."/>
            <person name="Yeh S.D."/>
        </authorList>
    </citation>
    <scope>NUCLEOTIDE SEQUENCE</scope>
    <source>
        <strain evidence="1">Sukarami</strain>
    </source>
</reference>
<name>A0A9Q0BPJ0_9MUSC</name>
<organism evidence="1 2">
    <name type="scientific">Drosophila gunungcola</name>
    <name type="common">fruit fly</name>
    <dbReference type="NCBI Taxonomy" id="103775"/>
    <lineage>
        <taxon>Eukaryota</taxon>
        <taxon>Metazoa</taxon>
        <taxon>Ecdysozoa</taxon>
        <taxon>Arthropoda</taxon>
        <taxon>Hexapoda</taxon>
        <taxon>Insecta</taxon>
        <taxon>Pterygota</taxon>
        <taxon>Neoptera</taxon>
        <taxon>Endopterygota</taxon>
        <taxon>Diptera</taxon>
        <taxon>Brachycera</taxon>
        <taxon>Muscomorpha</taxon>
        <taxon>Ephydroidea</taxon>
        <taxon>Drosophilidae</taxon>
        <taxon>Drosophila</taxon>
        <taxon>Sophophora</taxon>
    </lineage>
</organism>
<evidence type="ECO:0000313" key="1">
    <source>
        <dbReference type="EMBL" id="KAI8039155.1"/>
    </source>
</evidence>
<evidence type="ECO:0000313" key="2">
    <source>
        <dbReference type="Proteomes" id="UP001059596"/>
    </source>
</evidence>
<dbReference type="Proteomes" id="UP001059596">
    <property type="component" value="Unassembled WGS sequence"/>
</dbReference>
<sequence>MSELPTHSGIYISRFGQRRQLKESRSPLAYAQVRTETYHLDLDHANSGLLSPVL</sequence>
<gene>
    <name evidence="1" type="ORF">M5D96_007872</name>
</gene>
<dbReference type="AlphaFoldDB" id="A0A9Q0BPJ0"/>
<proteinExistence type="predicted"/>
<dbReference type="EMBL" id="JAMKOV010000006">
    <property type="protein sequence ID" value="KAI8039155.1"/>
    <property type="molecule type" value="Genomic_DNA"/>
</dbReference>
<feature type="non-terminal residue" evidence="1">
    <location>
        <position position="1"/>
    </location>
</feature>
<protein>
    <submittedName>
        <fullName evidence="1">Uncharacterized protein</fullName>
    </submittedName>
</protein>
<comment type="caution">
    <text evidence="1">The sequence shown here is derived from an EMBL/GenBank/DDBJ whole genome shotgun (WGS) entry which is preliminary data.</text>
</comment>